<dbReference type="PATRIC" id="fig|466.6.peg.1474"/>
<evidence type="ECO:0000256" key="1">
    <source>
        <dbReference type="SAM" id="SignalP"/>
    </source>
</evidence>
<feature type="signal peptide" evidence="1">
    <location>
        <begin position="1"/>
        <end position="20"/>
    </location>
</feature>
<comment type="caution">
    <text evidence="2">The sequence shown here is derived from an EMBL/GenBank/DDBJ whole genome shotgun (WGS) entry which is preliminary data.</text>
</comment>
<gene>
    <name evidence="2" type="ORF">Lmac_1399</name>
</gene>
<dbReference type="RefSeq" id="WP_058452169.1">
    <property type="nucleotide sequence ID" value="NZ_CAAAIB010000013.1"/>
</dbReference>
<reference evidence="2 3" key="1">
    <citation type="submission" date="2015-11" db="EMBL/GenBank/DDBJ databases">
        <title>Genomic analysis of 38 Legionella species identifies large and diverse effector repertoires.</title>
        <authorList>
            <person name="Burstein D."/>
            <person name="Amaro F."/>
            <person name="Zusman T."/>
            <person name="Lifshitz Z."/>
            <person name="Cohen O."/>
            <person name="Gilbert J.A."/>
            <person name="Pupko T."/>
            <person name="Shuman H.A."/>
            <person name="Segal G."/>
        </authorList>
    </citation>
    <scope>NUCLEOTIDE SEQUENCE [LARGE SCALE GENOMIC DNA]</scope>
    <source>
        <strain evidence="2 3">PX-1-G2-E2</strain>
    </source>
</reference>
<evidence type="ECO:0000313" key="2">
    <source>
        <dbReference type="EMBL" id="KTD27151.1"/>
    </source>
</evidence>
<dbReference type="EMBL" id="LNYL01000033">
    <property type="protein sequence ID" value="KTD27151.1"/>
    <property type="molecule type" value="Genomic_DNA"/>
</dbReference>
<keyword evidence="1" id="KW-0732">Signal</keyword>
<dbReference type="STRING" id="466.Lmac_1399"/>
<keyword evidence="3" id="KW-1185">Reference proteome</keyword>
<dbReference type="Proteomes" id="UP000054908">
    <property type="component" value="Unassembled WGS sequence"/>
</dbReference>
<name>A0A0W0W484_9GAMM</name>
<protein>
    <submittedName>
        <fullName evidence="2">Uncharacterized protein</fullName>
    </submittedName>
</protein>
<proteinExistence type="predicted"/>
<sequence>MKHHLISGAAIFLAYGLAQANVSTILIKNSGDDNTSQIRFTLNNQANADILSDSTLVPSFARVVAAQEAVTFNVEIPEEVGTQRIRYSNGKLGCDFYIDTQSQNSGPGFPPVFFSYVTAVPISFDSRCDATSIGGVNHLAVSFMKFSGNGQ</sequence>
<organism evidence="2 3">
    <name type="scientific">Legionella maceachernii</name>
    <dbReference type="NCBI Taxonomy" id="466"/>
    <lineage>
        <taxon>Bacteria</taxon>
        <taxon>Pseudomonadati</taxon>
        <taxon>Pseudomonadota</taxon>
        <taxon>Gammaproteobacteria</taxon>
        <taxon>Legionellales</taxon>
        <taxon>Legionellaceae</taxon>
        <taxon>Legionella</taxon>
    </lineage>
</organism>
<dbReference type="OrthoDB" id="9899525at2"/>
<accession>A0A0W0W484</accession>
<feature type="chain" id="PRO_5006915348" evidence="1">
    <location>
        <begin position="21"/>
        <end position="151"/>
    </location>
</feature>
<dbReference type="AlphaFoldDB" id="A0A0W0W484"/>
<evidence type="ECO:0000313" key="3">
    <source>
        <dbReference type="Proteomes" id="UP000054908"/>
    </source>
</evidence>